<dbReference type="EMBL" id="CAKLPX010000002">
    <property type="protein sequence ID" value="CAH0991718.1"/>
    <property type="molecule type" value="Genomic_DNA"/>
</dbReference>
<protein>
    <submittedName>
        <fullName evidence="1">Uncharacterized protein</fullName>
    </submittedName>
</protein>
<evidence type="ECO:0000313" key="2">
    <source>
        <dbReference type="Proteomes" id="UP000838100"/>
    </source>
</evidence>
<accession>A0ABM9AF27</accession>
<keyword evidence="2" id="KW-1185">Reference proteome</keyword>
<sequence length="68" mass="7500">MSQEDVAKTLSILNTQLQELSLNNQRFEGEYVVVVENLLHKADLQTRLLLPPGDPCPHCQGSGVVPNT</sequence>
<evidence type="ECO:0000313" key="1">
    <source>
        <dbReference type="EMBL" id="CAH0991718.1"/>
    </source>
</evidence>
<gene>
    <name evidence="1" type="ORF">SIN8267_01832</name>
</gene>
<organism evidence="1 2">
    <name type="scientific">Sinobacterium norvegicum</name>
    <dbReference type="NCBI Taxonomy" id="1641715"/>
    <lineage>
        <taxon>Bacteria</taxon>
        <taxon>Pseudomonadati</taxon>
        <taxon>Pseudomonadota</taxon>
        <taxon>Gammaproteobacteria</taxon>
        <taxon>Cellvibrionales</taxon>
        <taxon>Spongiibacteraceae</taxon>
        <taxon>Sinobacterium</taxon>
    </lineage>
</organism>
<comment type="caution">
    <text evidence="1">The sequence shown here is derived from an EMBL/GenBank/DDBJ whole genome shotgun (WGS) entry which is preliminary data.</text>
</comment>
<dbReference type="RefSeq" id="WP_237444420.1">
    <property type="nucleotide sequence ID" value="NZ_CAKLPX010000002.1"/>
</dbReference>
<reference evidence="1" key="1">
    <citation type="submission" date="2021-12" db="EMBL/GenBank/DDBJ databases">
        <authorList>
            <person name="Rodrigo-Torres L."/>
            <person name="Arahal R. D."/>
            <person name="Lucena T."/>
        </authorList>
    </citation>
    <scope>NUCLEOTIDE SEQUENCE</scope>
    <source>
        <strain evidence="1">CECT 8267</strain>
    </source>
</reference>
<dbReference type="Proteomes" id="UP000838100">
    <property type="component" value="Unassembled WGS sequence"/>
</dbReference>
<name>A0ABM9AF27_9GAMM</name>
<proteinExistence type="predicted"/>